<comment type="caution">
    <text evidence="1">The sequence shown here is derived from an EMBL/GenBank/DDBJ whole genome shotgun (WGS) entry which is preliminary data.</text>
</comment>
<dbReference type="Proteomes" id="UP000242219">
    <property type="component" value="Unassembled WGS sequence"/>
</dbReference>
<dbReference type="Gene3D" id="3.30.565.60">
    <property type="match status" value="1"/>
</dbReference>
<proteinExistence type="predicted"/>
<evidence type="ECO:0000313" key="2">
    <source>
        <dbReference type="Proteomes" id="UP000242219"/>
    </source>
</evidence>
<dbReference type="Gene3D" id="3.30.950.30">
    <property type="entry name" value="Schlafen, AAA domain"/>
    <property type="match status" value="1"/>
</dbReference>
<reference evidence="1 2" key="1">
    <citation type="journal article" date="2016" name="Genome Announc.">
        <title>Draft Genome Sequence of the Anaerobic Ammonium-Oxidizing Bacterium 'Candidatus Brocadia sp. 40'.</title>
        <authorList>
            <person name="Ali M."/>
            <person name="Haroon M.F."/>
            <person name="Narita Y."/>
            <person name="Zhang L."/>
            <person name="Rangel Shaw D."/>
            <person name="Okabe S."/>
            <person name="Saikaly P.E."/>
        </authorList>
    </citation>
    <scope>NUCLEOTIDE SEQUENCE [LARGE SCALE GENOMIC DNA]</scope>
    <source>
        <strain evidence="1 2">40</strain>
    </source>
</reference>
<organism evidence="1 2">
    <name type="scientific">Candidatus Brocadia sapporoensis</name>
    <dbReference type="NCBI Taxonomy" id="392547"/>
    <lineage>
        <taxon>Bacteria</taxon>
        <taxon>Pseudomonadati</taxon>
        <taxon>Planctomycetota</taxon>
        <taxon>Candidatus Brocadiia</taxon>
        <taxon>Candidatus Brocadiales</taxon>
        <taxon>Candidatus Brocadiaceae</taxon>
        <taxon>Candidatus Brocadia</taxon>
    </lineage>
</organism>
<gene>
    <name evidence="1" type="ORF">BIY37_10025</name>
</gene>
<evidence type="ECO:0000313" key="1">
    <source>
        <dbReference type="EMBL" id="OQD45149.1"/>
    </source>
</evidence>
<dbReference type="PANTHER" id="PTHR30595:SF6">
    <property type="entry name" value="SCHLAFEN ALBA-2 DOMAIN-CONTAINING PROTEIN"/>
    <property type="match status" value="1"/>
</dbReference>
<accession>A0A1V6LYE8</accession>
<dbReference type="EMBL" id="MJUW02000102">
    <property type="protein sequence ID" value="OQD45149.1"/>
    <property type="molecule type" value="Genomic_DNA"/>
</dbReference>
<dbReference type="InterPro" id="IPR038461">
    <property type="entry name" value="Schlafen_AlbA_2_dom_sf"/>
</dbReference>
<dbReference type="PANTHER" id="PTHR30595">
    <property type="entry name" value="GLPR-RELATED TRANSCRIPTIONAL REPRESSOR"/>
    <property type="match status" value="1"/>
</dbReference>
<dbReference type="AlphaFoldDB" id="A0A1V6LYE8"/>
<sequence>MTQEELKKLLDEFVALPSETEWLEFKEAKDNYDFHKLGEYFSALSNEANLKGKPSGWLIFGIDNKTRNIVGTRYRPHRNSLDSLKLEIANKTTNRITFMEIHELHLTEGRVIMFQIPAAPKGIPIAWEGHYYGRDGQSIGALNIQEIEQIRNQVKDYDWSAQICDGATIQELDPNAIIKAREKYKEKFPQKAQEVDKWDDIAFLNKSKVTIQDKITRTAIILLGKEESEHFLSPSIAKISWVLKDENDWEKDYEHFGPPFLLNSDAVYSKIRNLKYRYLLKNTLFPTEITQYEPYVIREALHNCIAHQDYGLKGRITVVEKPDELIFTNLGSFIPGSVEKVIEQDAPQEYYRNQFLVNAMVNLNMIDTIGSGIKKMFILQRNRYFPMPDYDLGEPDKVKVRIIGKVLDENYTKMLIDNTNLDIKTVIYLDKVQKKQRLTKDEFKLLKAQKLIEGRYPNFFVVAKIAAIAGDKASYIRNRAFDKEYYKKMIIAFIKKYGAATRQDINNLILDKLSDTLDERQKQNKITNLLAEMARKDKTIKNNGSYKKPNWILTEFYK</sequence>
<name>A0A1V6LYE8_9BACT</name>
<protein>
    <submittedName>
        <fullName evidence="1">Transcriptional regulator</fullName>
    </submittedName>
</protein>
<dbReference type="RefSeq" id="WP_070067686.1">
    <property type="nucleotide sequence ID" value="NZ_MJUW02000102.1"/>
</dbReference>
<keyword evidence="2" id="KW-1185">Reference proteome</keyword>
<dbReference type="InterPro" id="IPR038475">
    <property type="entry name" value="RecG_C_sf"/>
</dbReference>